<keyword evidence="1" id="KW-0812">Transmembrane</keyword>
<protein>
    <submittedName>
        <fullName evidence="2">Uncharacterized protein</fullName>
    </submittedName>
</protein>
<feature type="transmembrane region" description="Helical" evidence="1">
    <location>
        <begin position="203"/>
        <end position="222"/>
    </location>
</feature>
<comment type="caution">
    <text evidence="2">The sequence shown here is derived from an EMBL/GenBank/DDBJ whole genome shotgun (WGS) entry which is preliminary data.</text>
</comment>
<organism evidence="2 3">
    <name type="scientific">Sagittula marina</name>
    <dbReference type="NCBI Taxonomy" id="943940"/>
    <lineage>
        <taxon>Bacteria</taxon>
        <taxon>Pseudomonadati</taxon>
        <taxon>Pseudomonadota</taxon>
        <taxon>Alphaproteobacteria</taxon>
        <taxon>Rhodobacterales</taxon>
        <taxon>Roseobacteraceae</taxon>
        <taxon>Sagittula</taxon>
    </lineage>
</organism>
<evidence type="ECO:0000313" key="3">
    <source>
        <dbReference type="Proteomes" id="UP000541426"/>
    </source>
</evidence>
<reference evidence="2 3" key="1">
    <citation type="submission" date="2020-08" db="EMBL/GenBank/DDBJ databases">
        <title>Genomic Encyclopedia of Type Strains, Phase IV (KMG-IV): sequencing the most valuable type-strain genomes for metagenomic binning, comparative biology and taxonomic classification.</title>
        <authorList>
            <person name="Goeker M."/>
        </authorList>
    </citation>
    <scope>NUCLEOTIDE SEQUENCE [LARGE SCALE GENOMIC DNA]</scope>
    <source>
        <strain evidence="2 3">DSM 102235</strain>
    </source>
</reference>
<keyword evidence="1" id="KW-0472">Membrane</keyword>
<evidence type="ECO:0000256" key="1">
    <source>
        <dbReference type="SAM" id="Phobius"/>
    </source>
</evidence>
<proteinExistence type="predicted"/>
<dbReference type="EMBL" id="JACIEJ010000004">
    <property type="protein sequence ID" value="MBB3985615.1"/>
    <property type="molecule type" value="Genomic_DNA"/>
</dbReference>
<gene>
    <name evidence="2" type="ORF">GGQ68_001948</name>
</gene>
<name>A0A7W6DLZ2_9RHOB</name>
<sequence length="261" mass="29232">MQPIEYPYAGLILPDATDLDPVPYLDTAAKVLDQLDAVPGAAVHRLAHGNRAFGRRFGIIVTPEEDSDYGPRVLIEIITRNGAIPEDERAANILSDVVLACLAHCDADIIEWYSPDVLLDRDDFIRLRSYVSPRRLQEVDEEMADDLFDNEQMTAKMLESLYGAPKPLPVNERPKMTDRLAQYRINLLAREPVDQRRNVTGHLVTGIIGVIYFTLAAFIYIVSFGRDMNLRLVSQALAITALFTALYNADRLGGVLNQIIH</sequence>
<dbReference type="Proteomes" id="UP000541426">
    <property type="component" value="Unassembled WGS sequence"/>
</dbReference>
<dbReference type="RefSeq" id="WP_183965338.1">
    <property type="nucleotide sequence ID" value="NZ_BAABBZ010000018.1"/>
</dbReference>
<feature type="transmembrane region" description="Helical" evidence="1">
    <location>
        <begin position="229"/>
        <end position="247"/>
    </location>
</feature>
<keyword evidence="1" id="KW-1133">Transmembrane helix</keyword>
<evidence type="ECO:0000313" key="2">
    <source>
        <dbReference type="EMBL" id="MBB3985615.1"/>
    </source>
</evidence>
<accession>A0A7W6DLZ2</accession>
<keyword evidence="3" id="KW-1185">Reference proteome</keyword>
<dbReference type="AlphaFoldDB" id="A0A7W6DLZ2"/>